<sequence length="97" mass="11466">MNRLGPENEIRHFFKGVYKTTGWWLLWLKLVPSRRKVKWKQKRDRKIIEGLEGMPELPDLFLFVEPSGPEGILTSPRSDRPIFLATFSTDQRWPSLV</sequence>
<gene>
    <name evidence="1" type="ORF">DBR06_SOUSAS1910040</name>
</gene>
<protein>
    <submittedName>
        <fullName evidence="1">Uncharacterized protein</fullName>
    </submittedName>
</protein>
<name>A0A484GPF9_SOUCH</name>
<proteinExistence type="predicted"/>
<dbReference type="Proteomes" id="UP000295264">
    <property type="component" value="Unassembled WGS sequence"/>
</dbReference>
<organism evidence="1 2">
    <name type="scientific">Sousa chinensis</name>
    <name type="common">Indo-pacific humpbacked dolphin</name>
    <name type="synonym">Steno chinensis</name>
    <dbReference type="NCBI Taxonomy" id="103600"/>
    <lineage>
        <taxon>Eukaryota</taxon>
        <taxon>Metazoa</taxon>
        <taxon>Chordata</taxon>
        <taxon>Craniata</taxon>
        <taxon>Vertebrata</taxon>
        <taxon>Euteleostomi</taxon>
        <taxon>Mammalia</taxon>
        <taxon>Eutheria</taxon>
        <taxon>Laurasiatheria</taxon>
        <taxon>Artiodactyla</taxon>
        <taxon>Whippomorpha</taxon>
        <taxon>Cetacea</taxon>
        <taxon>Odontoceti</taxon>
        <taxon>Delphinidae</taxon>
        <taxon>Sousa</taxon>
    </lineage>
</organism>
<comment type="caution">
    <text evidence="1">The sequence shown here is derived from an EMBL/GenBank/DDBJ whole genome shotgun (WGS) entry which is preliminary data.</text>
</comment>
<evidence type="ECO:0000313" key="1">
    <source>
        <dbReference type="EMBL" id="TEA37349.1"/>
    </source>
</evidence>
<reference evidence="1 2" key="1">
    <citation type="journal article" date="2018" name="Genomics">
        <title>Molecular footprints of inshore aquatic adaptation in Indo-Pacific humpback dolphin (Sousa chinensis).</title>
        <authorList>
            <person name="Ming Y."/>
            <person name="Jian J."/>
            <person name="Yu F."/>
            <person name="Yu X."/>
            <person name="Wang J."/>
            <person name="Liu W."/>
        </authorList>
    </citation>
    <scope>NUCLEOTIDE SEQUENCE [LARGE SCALE GENOMIC DNA]</scope>
    <source>
        <strain evidence="1">MY-2018</strain>
        <tissue evidence="1">Skin</tissue>
    </source>
</reference>
<accession>A0A484GPF9</accession>
<keyword evidence="2" id="KW-1185">Reference proteome</keyword>
<evidence type="ECO:0000313" key="2">
    <source>
        <dbReference type="Proteomes" id="UP000295264"/>
    </source>
</evidence>
<dbReference type="AlphaFoldDB" id="A0A484GPF9"/>
<dbReference type="EMBL" id="QWLN02005675">
    <property type="protein sequence ID" value="TEA37349.1"/>
    <property type="molecule type" value="Genomic_DNA"/>
</dbReference>